<dbReference type="OrthoDB" id="10261878at2759"/>
<protein>
    <recommendedName>
        <fullName evidence="11">Xaa-Pro dipeptidase</fullName>
        <ecNumber evidence="10">3.4.13.9</ecNumber>
    </recommendedName>
    <alternativeName>
        <fullName evidence="14">Imidodipeptidase</fullName>
    </alternativeName>
    <alternativeName>
        <fullName evidence="12">Peptidase D</fullName>
    </alternativeName>
    <alternativeName>
        <fullName evidence="13">Proline dipeptidase</fullName>
    </alternativeName>
</protein>
<keyword evidence="4" id="KW-0479">Metal-binding</keyword>
<keyword evidence="3" id="KW-0645">Protease</keyword>
<dbReference type="Pfam" id="PF00557">
    <property type="entry name" value="Peptidase_M24"/>
    <property type="match status" value="1"/>
</dbReference>
<evidence type="ECO:0000256" key="11">
    <source>
        <dbReference type="ARBA" id="ARBA00044141"/>
    </source>
</evidence>
<evidence type="ECO:0000256" key="4">
    <source>
        <dbReference type="ARBA" id="ARBA00022723"/>
    </source>
</evidence>
<dbReference type="SMART" id="SM01011">
    <property type="entry name" value="AMP_N"/>
    <property type="match status" value="1"/>
</dbReference>
<evidence type="ECO:0000259" key="16">
    <source>
        <dbReference type="SMART" id="SM01011"/>
    </source>
</evidence>
<reference evidence="17" key="1">
    <citation type="journal article" date="2016" name="BMC Genomics">
        <title>Seminal fluid protein genes of the brown planthopper, Nilaparvata lugens.</title>
        <authorList>
            <person name="Yu B."/>
            <person name="Li D.T."/>
            <person name="Lu J.B."/>
            <person name="Zhang W.X."/>
            <person name="Zhang C.X."/>
        </authorList>
    </citation>
    <scope>NUCLEOTIDE SEQUENCE</scope>
    <source>
        <strain evidence="17">NlSFP_unconfirmed_comp29647</strain>
    </source>
</reference>
<keyword evidence="5" id="KW-0378">Hydrolase</keyword>
<keyword evidence="8" id="KW-0464">Manganese</keyword>
<comment type="catalytic activity">
    <reaction evidence="15">
        <text>Xaa-L-Pro dipeptide + H2O = an L-alpha-amino acid + L-proline</text>
        <dbReference type="Rhea" id="RHEA:76407"/>
        <dbReference type="ChEBI" id="CHEBI:15377"/>
        <dbReference type="ChEBI" id="CHEBI:59869"/>
        <dbReference type="ChEBI" id="CHEBI:60039"/>
        <dbReference type="ChEBI" id="CHEBI:195196"/>
        <dbReference type="EC" id="3.4.13.9"/>
    </reaction>
</comment>
<evidence type="ECO:0000256" key="1">
    <source>
        <dbReference type="ARBA" id="ARBA00001936"/>
    </source>
</evidence>
<dbReference type="InterPro" id="IPR036005">
    <property type="entry name" value="Creatinase/aminopeptidase-like"/>
</dbReference>
<dbReference type="Pfam" id="PF05195">
    <property type="entry name" value="AMP_N"/>
    <property type="match status" value="1"/>
</dbReference>
<keyword evidence="7" id="KW-0482">Metalloprotease</keyword>
<evidence type="ECO:0000256" key="9">
    <source>
        <dbReference type="ARBA" id="ARBA00043990"/>
    </source>
</evidence>
<proteinExistence type="evidence at transcript level"/>
<dbReference type="GO" id="GO:0030145">
    <property type="term" value="F:manganese ion binding"/>
    <property type="evidence" value="ECO:0007669"/>
    <property type="project" value="InterPro"/>
</dbReference>
<evidence type="ECO:0000256" key="8">
    <source>
        <dbReference type="ARBA" id="ARBA00023211"/>
    </source>
</evidence>
<dbReference type="GO" id="GO:0102009">
    <property type="term" value="F:proline dipeptidase activity"/>
    <property type="evidence" value="ECO:0007669"/>
    <property type="project" value="UniProtKB-EC"/>
</dbReference>
<evidence type="ECO:0000313" key="17">
    <source>
        <dbReference type="EMBL" id="APA33954.1"/>
    </source>
</evidence>
<dbReference type="CDD" id="cd01087">
    <property type="entry name" value="Prolidase"/>
    <property type="match status" value="1"/>
</dbReference>
<dbReference type="GO" id="GO:0006508">
    <property type="term" value="P:proteolysis"/>
    <property type="evidence" value="ECO:0007669"/>
    <property type="project" value="UniProtKB-KW"/>
</dbReference>
<dbReference type="InterPro" id="IPR000994">
    <property type="entry name" value="Pept_M24"/>
</dbReference>
<evidence type="ECO:0000256" key="10">
    <source>
        <dbReference type="ARBA" id="ARBA00044051"/>
    </source>
</evidence>
<dbReference type="SUPFAM" id="SSF53092">
    <property type="entry name" value="Creatinase/prolidase N-terminal domain"/>
    <property type="match status" value="1"/>
</dbReference>
<dbReference type="Gene3D" id="3.40.350.10">
    <property type="entry name" value="Creatinase/prolidase N-terminal domain"/>
    <property type="match status" value="1"/>
</dbReference>
<evidence type="ECO:0000256" key="12">
    <source>
        <dbReference type="ARBA" id="ARBA00044252"/>
    </source>
</evidence>
<dbReference type="AlphaFoldDB" id="A0A1I9WLD4"/>
<dbReference type="PANTHER" id="PTHR48480:SF2">
    <property type="entry name" value="PEPTIDASE D"/>
    <property type="match status" value="1"/>
</dbReference>
<evidence type="ECO:0000256" key="13">
    <source>
        <dbReference type="ARBA" id="ARBA00044284"/>
    </source>
</evidence>
<comment type="similarity">
    <text evidence="9">Belongs to the peptidase M24B family. Eukaryotic-type prolidase subfamily.</text>
</comment>
<evidence type="ECO:0000256" key="5">
    <source>
        <dbReference type="ARBA" id="ARBA00022801"/>
    </source>
</evidence>
<dbReference type="GO" id="GO:0070006">
    <property type="term" value="F:metalloaminopeptidase activity"/>
    <property type="evidence" value="ECO:0007669"/>
    <property type="project" value="InterPro"/>
</dbReference>
<dbReference type="InterPro" id="IPR029149">
    <property type="entry name" value="Creatin/AminoP/Spt16_N"/>
</dbReference>
<evidence type="ECO:0000256" key="2">
    <source>
        <dbReference type="ARBA" id="ARBA00011738"/>
    </source>
</evidence>
<dbReference type="Gene3D" id="3.90.230.10">
    <property type="entry name" value="Creatinase/methionine aminopeptidase superfamily"/>
    <property type="match status" value="1"/>
</dbReference>
<organism evidence="17">
    <name type="scientific">Nilaparvata lugens</name>
    <name type="common">Brown planthopper</name>
    <dbReference type="NCBI Taxonomy" id="108931"/>
    <lineage>
        <taxon>Eukaryota</taxon>
        <taxon>Metazoa</taxon>
        <taxon>Ecdysozoa</taxon>
        <taxon>Arthropoda</taxon>
        <taxon>Hexapoda</taxon>
        <taxon>Insecta</taxon>
        <taxon>Pterygota</taxon>
        <taxon>Neoptera</taxon>
        <taxon>Paraneoptera</taxon>
        <taxon>Hemiptera</taxon>
        <taxon>Auchenorrhyncha</taxon>
        <taxon>Fulgoroidea</taxon>
        <taxon>Delphacidae</taxon>
        <taxon>Delphacinae</taxon>
        <taxon>Nilaparvata</taxon>
    </lineage>
</organism>
<evidence type="ECO:0000256" key="15">
    <source>
        <dbReference type="ARBA" id="ARBA00048994"/>
    </source>
</evidence>
<evidence type="ECO:0000256" key="14">
    <source>
        <dbReference type="ARBA" id="ARBA00044351"/>
    </source>
</evidence>
<name>A0A1I9WLD4_NILLU</name>
<dbReference type="SUPFAM" id="SSF55920">
    <property type="entry name" value="Creatinase/aminopeptidase"/>
    <property type="match status" value="1"/>
</dbReference>
<evidence type="ECO:0000256" key="6">
    <source>
        <dbReference type="ARBA" id="ARBA00022997"/>
    </source>
</evidence>
<sequence length="494" mass="55080">MAAADQSAFFSMGDHTLQVPMQLFAENRRRLADRLREKAPHSIVVLQGGSDAHHYCSDVDYKFQQEGYFNWMFGVQEPDFYGALDVDSGKSILFIPRLPEEYIIFMGRIKSTAEFKKYYAVDEVYYVDEIKDVIKKKAPDMLLTLFGLNTDSGRTCQEAVFSGISEFNVNNKILHSEIAECRVVKTPLEIEVMRYVNKISSDAHKMVMQKLKIGMYEYQGEAIFLDYCYFVGGSRAEGYTCICASGENGAILHYGHAGAPNDKKIQSGDLCLFDMGAKYAGYTADITVTFPISKKFTDDQKAVYNAVLNARNAVIAALKPGVSWVDMHRLSFEVILTDLKKYGVLVGDVDEMIKDGIGAILMPHGLGHLLGCDVHDVGGYLEGHPARPTEAGFNRLRTARSMLAGMVVTVEPGCYFNDVVLEKTLKDAKLSKYFNVDVLNRVKTCGNVRIEDDVLITSDGCEVLTDVPRTVEEIEEFLAKDLQLDLHSLVKGSV</sequence>
<dbReference type="EC" id="3.4.13.9" evidence="10"/>
<evidence type="ECO:0000256" key="3">
    <source>
        <dbReference type="ARBA" id="ARBA00022670"/>
    </source>
</evidence>
<comment type="cofactor">
    <cofactor evidence="1">
        <name>Mn(2+)</name>
        <dbReference type="ChEBI" id="CHEBI:29035"/>
    </cofactor>
</comment>
<dbReference type="FunFam" id="3.90.230.10:FF:000002">
    <property type="entry name" value="Xaa-Pro aminopeptidase 3"/>
    <property type="match status" value="1"/>
</dbReference>
<comment type="subunit">
    <text evidence="2">Homodimer.</text>
</comment>
<keyword evidence="6" id="KW-0224">Dipeptidase</keyword>
<dbReference type="InterPro" id="IPR007865">
    <property type="entry name" value="Aminopep_P_N"/>
</dbReference>
<accession>A0A1I9WLD4</accession>
<dbReference type="PANTHER" id="PTHR48480">
    <property type="match status" value="1"/>
</dbReference>
<evidence type="ECO:0000256" key="7">
    <source>
        <dbReference type="ARBA" id="ARBA00023049"/>
    </source>
</evidence>
<feature type="domain" description="Aminopeptidase P N-terminal" evidence="16">
    <location>
        <begin position="19"/>
        <end position="153"/>
    </location>
</feature>
<dbReference type="EMBL" id="KU932318">
    <property type="protein sequence ID" value="APA33954.1"/>
    <property type="molecule type" value="mRNA"/>
</dbReference>
<dbReference type="InterPro" id="IPR052433">
    <property type="entry name" value="X-Pro_dipept-like"/>
</dbReference>